<dbReference type="RefSeq" id="WP_088256836.1">
    <property type="nucleotide sequence ID" value="NZ_NIDE01000010.1"/>
</dbReference>
<sequence length="265" mass="28180">MRTNTLKQLLKSGKPAVGTWLSMGSITAARFLARSGFDYLTVDVEHSLVNVETTTHMMAAIADAGCVPLVRVPAGKHDHIKRVLDNGGYGVVVPMVMSRQEAADAVAACKYPPRGNRSVGGSVHALNFAASPADYYAKADDEIAVILQCEHIHSVRNFDEVYGVGGVDAVFVGPNDLMASMRGPDGKPPTPEVFQQALADILAGCKRNGIPAGIHTFSSDEAKKRIADGWQFIAVSSELRFMTDGAAKIVSDLGLGKHAGDLAKY</sequence>
<dbReference type="PANTHER" id="PTHR30502">
    <property type="entry name" value="2-KETO-3-DEOXY-L-RHAMNONATE ALDOLASE"/>
    <property type="match status" value="1"/>
</dbReference>
<gene>
    <name evidence="5" type="ORF">FRUB_05908</name>
</gene>
<keyword evidence="3" id="KW-0456">Lyase</keyword>
<dbReference type="InterPro" id="IPR050251">
    <property type="entry name" value="HpcH-HpaI_aldolase"/>
</dbReference>
<accession>A0A225DSH2</accession>
<comment type="similarity">
    <text evidence="1">Belongs to the HpcH/HpaI aldolase family.</text>
</comment>
<feature type="domain" description="HpcH/HpaI aldolase/citrate lyase" evidence="4">
    <location>
        <begin position="18"/>
        <end position="239"/>
    </location>
</feature>
<dbReference type="PANTHER" id="PTHR30502:SF0">
    <property type="entry name" value="PHOSPHOENOLPYRUVATE CARBOXYLASE FAMILY PROTEIN"/>
    <property type="match status" value="1"/>
</dbReference>
<evidence type="ECO:0000256" key="3">
    <source>
        <dbReference type="ARBA" id="ARBA00023239"/>
    </source>
</evidence>
<dbReference type="InterPro" id="IPR040442">
    <property type="entry name" value="Pyrv_kinase-like_dom_sf"/>
</dbReference>
<proteinExistence type="inferred from homology"/>
<dbReference type="GO" id="GO:0046872">
    <property type="term" value="F:metal ion binding"/>
    <property type="evidence" value="ECO:0007669"/>
    <property type="project" value="UniProtKB-KW"/>
</dbReference>
<evidence type="ECO:0000313" key="5">
    <source>
        <dbReference type="EMBL" id="OWK39345.1"/>
    </source>
</evidence>
<protein>
    <submittedName>
        <fullName evidence="5">2,4-dihydroxyhept-2-ene-1,7-dioic acid aldolase</fullName>
    </submittedName>
</protein>
<dbReference type="Gene3D" id="3.20.20.60">
    <property type="entry name" value="Phosphoenolpyruvate-binding domains"/>
    <property type="match status" value="1"/>
</dbReference>
<dbReference type="SUPFAM" id="SSF51621">
    <property type="entry name" value="Phosphoenolpyruvate/pyruvate domain"/>
    <property type="match status" value="1"/>
</dbReference>
<evidence type="ECO:0000313" key="6">
    <source>
        <dbReference type="Proteomes" id="UP000214646"/>
    </source>
</evidence>
<dbReference type="AlphaFoldDB" id="A0A225DSH2"/>
<comment type="caution">
    <text evidence="5">The sequence shown here is derived from an EMBL/GenBank/DDBJ whole genome shotgun (WGS) entry which is preliminary data.</text>
</comment>
<evidence type="ECO:0000256" key="1">
    <source>
        <dbReference type="ARBA" id="ARBA00005568"/>
    </source>
</evidence>
<evidence type="ECO:0000259" key="4">
    <source>
        <dbReference type="Pfam" id="PF03328"/>
    </source>
</evidence>
<dbReference type="GO" id="GO:0016832">
    <property type="term" value="F:aldehyde-lyase activity"/>
    <property type="evidence" value="ECO:0007669"/>
    <property type="project" value="TreeGrafter"/>
</dbReference>
<evidence type="ECO:0000256" key="2">
    <source>
        <dbReference type="ARBA" id="ARBA00022723"/>
    </source>
</evidence>
<keyword evidence="2" id="KW-0479">Metal-binding</keyword>
<dbReference type="Proteomes" id="UP000214646">
    <property type="component" value="Unassembled WGS sequence"/>
</dbReference>
<name>A0A225DSH2_9BACT</name>
<keyword evidence="6" id="KW-1185">Reference proteome</keyword>
<dbReference type="GO" id="GO:0005737">
    <property type="term" value="C:cytoplasm"/>
    <property type="evidence" value="ECO:0007669"/>
    <property type="project" value="TreeGrafter"/>
</dbReference>
<reference evidence="6" key="1">
    <citation type="submission" date="2017-06" db="EMBL/GenBank/DDBJ databases">
        <title>Genome analysis of Fimbriiglobus ruber SP5, the first member of the order Planctomycetales with confirmed chitinolytic capability.</title>
        <authorList>
            <person name="Ravin N.V."/>
            <person name="Rakitin A.L."/>
            <person name="Ivanova A.A."/>
            <person name="Beletsky A.V."/>
            <person name="Kulichevskaya I.S."/>
            <person name="Mardanov A.V."/>
            <person name="Dedysh S.N."/>
        </authorList>
    </citation>
    <scope>NUCLEOTIDE SEQUENCE [LARGE SCALE GENOMIC DNA]</scope>
    <source>
        <strain evidence="6">SP5</strain>
    </source>
</reference>
<dbReference type="InterPro" id="IPR005000">
    <property type="entry name" value="Aldolase/citrate-lyase_domain"/>
</dbReference>
<dbReference type="Pfam" id="PF03328">
    <property type="entry name" value="HpcH_HpaI"/>
    <property type="match status" value="1"/>
</dbReference>
<dbReference type="OrthoDB" id="86160at2"/>
<dbReference type="EMBL" id="NIDE01000010">
    <property type="protein sequence ID" value="OWK39345.1"/>
    <property type="molecule type" value="Genomic_DNA"/>
</dbReference>
<organism evidence="5 6">
    <name type="scientific">Fimbriiglobus ruber</name>
    <dbReference type="NCBI Taxonomy" id="1908690"/>
    <lineage>
        <taxon>Bacteria</taxon>
        <taxon>Pseudomonadati</taxon>
        <taxon>Planctomycetota</taxon>
        <taxon>Planctomycetia</taxon>
        <taxon>Gemmatales</taxon>
        <taxon>Gemmataceae</taxon>
        <taxon>Fimbriiglobus</taxon>
    </lineage>
</organism>
<dbReference type="InterPro" id="IPR015813">
    <property type="entry name" value="Pyrv/PenolPyrv_kinase-like_dom"/>
</dbReference>